<feature type="transmembrane region" description="Helical" evidence="1">
    <location>
        <begin position="20"/>
        <end position="40"/>
    </location>
</feature>
<dbReference type="AlphaFoldDB" id="E9DXH4"/>
<keyword evidence="1" id="KW-0472">Membrane</keyword>
<gene>
    <name evidence="2" type="ORF">MAC_02322</name>
</gene>
<feature type="transmembrane region" description="Helical" evidence="1">
    <location>
        <begin position="47"/>
        <end position="65"/>
    </location>
</feature>
<accession>E9DXH4</accession>
<name>E9DXH4_METAQ</name>
<keyword evidence="1" id="KW-1133">Transmembrane helix</keyword>
<protein>
    <submittedName>
        <fullName evidence="2">Uncharacterized protein</fullName>
    </submittedName>
</protein>
<sequence>MGALYQRLAFPSSSASTLIGWQILLGFAVDSSTAFASAFFSKSRVSAVYIIFVFLVLSIAAQIYASESRPHPRHATVAALSFLFPSSNSVYFTQQMSLWQLAGLPADLGKMPAEAAGLFSTSYSVSQSNLLLFLGLDILIYAAAAIGVEKTLHGIHYRKRRFTPRVRAHMVTCEAPGYCCYAATL</sequence>
<reference evidence="2 3" key="1">
    <citation type="journal article" date="2011" name="PLoS Genet.">
        <title>Genome sequencing and comparative transcriptomics of the model entomopathogenic fungi Metarhizium anisopliae and M. acridum.</title>
        <authorList>
            <person name="Gao Q."/>
            <person name="Jin K."/>
            <person name="Ying S.H."/>
            <person name="Zhang Y."/>
            <person name="Xiao G."/>
            <person name="Shang Y."/>
            <person name="Duan Z."/>
            <person name="Hu X."/>
            <person name="Xie X.Q."/>
            <person name="Zhou G."/>
            <person name="Peng G."/>
            <person name="Luo Z."/>
            <person name="Huang W."/>
            <person name="Wang B."/>
            <person name="Fang W."/>
            <person name="Wang S."/>
            <person name="Zhong Y."/>
            <person name="Ma L.J."/>
            <person name="St Leger R.J."/>
            <person name="Zhao G.P."/>
            <person name="Pei Y."/>
            <person name="Feng M.G."/>
            <person name="Xia Y."/>
            <person name="Wang C."/>
        </authorList>
    </citation>
    <scope>NUCLEOTIDE SEQUENCE [LARGE SCALE GENOMIC DNA]</scope>
    <source>
        <strain evidence="2 3">CQMa 102</strain>
    </source>
</reference>
<dbReference type="GeneID" id="19246633"/>
<evidence type="ECO:0000256" key="1">
    <source>
        <dbReference type="SAM" id="Phobius"/>
    </source>
</evidence>
<proteinExistence type="predicted"/>
<dbReference type="Proteomes" id="UP000002499">
    <property type="component" value="Unassembled WGS sequence"/>
</dbReference>
<dbReference type="EMBL" id="GL698480">
    <property type="protein sequence ID" value="EFY91732.1"/>
    <property type="molecule type" value="Genomic_DNA"/>
</dbReference>
<evidence type="ECO:0000313" key="3">
    <source>
        <dbReference type="Proteomes" id="UP000002499"/>
    </source>
</evidence>
<keyword evidence="1" id="KW-0812">Transmembrane</keyword>
<feature type="transmembrane region" description="Helical" evidence="1">
    <location>
        <begin position="130"/>
        <end position="152"/>
    </location>
</feature>
<evidence type="ECO:0000313" key="2">
    <source>
        <dbReference type="EMBL" id="EFY91732.1"/>
    </source>
</evidence>
<keyword evidence="3" id="KW-1185">Reference proteome</keyword>
<dbReference type="KEGG" id="maw:19246633"/>
<dbReference type="HOGENOM" id="CLU_1461645_0_0_1"/>
<organism evidence="3">
    <name type="scientific">Metarhizium acridum (strain CQMa 102)</name>
    <dbReference type="NCBI Taxonomy" id="655827"/>
    <lineage>
        <taxon>Eukaryota</taxon>
        <taxon>Fungi</taxon>
        <taxon>Dikarya</taxon>
        <taxon>Ascomycota</taxon>
        <taxon>Pezizomycotina</taxon>
        <taxon>Sordariomycetes</taxon>
        <taxon>Hypocreomycetidae</taxon>
        <taxon>Hypocreales</taxon>
        <taxon>Clavicipitaceae</taxon>
        <taxon>Metarhizium</taxon>
    </lineage>
</organism>
<dbReference type="InParanoid" id="E9DXH4"/>